<name>A0A427AP15_ENSVE</name>
<gene>
    <name evidence="2" type="ORF">B296_00021671</name>
</gene>
<sequence>MPRNGNKVVLGTPLSSAARWSIGDAIGFIAPQRSPTKEVPLNAAIRRSREMAAFSTPQRITIMGREHEIVEFRTPQHPLTGSNKWGGASPLLSKHIPDESLKTSYLRFTAREAINDSELEPFPVPPSPIVFEGKRSARRGRGWIFPRIGWRWRSREEKVLGNEEERRRKKKSGLVPGGRRSRWPQGSHLDLVRPSPSHVCVVNPEPGRSRNSQNLFGDGSLRSSSPFLSVVQEVSLELLDHSTDGRRRHHKPIASYEILCFYVHEAWPYAVAEVLSGHGRPQPSPAIGRQYEMGDLITPMSFSSSMTHLRECKSDHDRRAMDGVLPCSALARTNSFSNLICTRRRVKVALTTSVALSSSTTLIK</sequence>
<proteinExistence type="predicted"/>
<dbReference type="AlphaFoldDB" id="A0A427AP15"/>
<organism evidence="2 3">
    <name type="scientific">Ensete ventricosum</name>
    <name type="common">Abyssinian banana</name>
    <name type="synonym">Musa ensete</name>
    <dbReference type="NCBI Taxonomy" id="4639"/>
    <lineage>
        <taxon>Eukaryota</taxon>
        <taxon>Viridiplantae</taxon>
        <taxon>Streptophyta</taxon>
        <taxon>Embryophyta</taxon>
        <taxon>Tracheophyta</taxon>
        <taxon>Spermatophyta</taxon>
        <taxon>Magnoliopsida</taxon>
        <taxon>Liliopsida</taxon>
        <taxon>Zingiberales</taxon>
        <taxon>Musaceae</taxon>
        <taxon>Ensete</taxon>
    </lineage>
</organism>
<reference evidence="2 3" key="1">
    <citation type="journal article" date="2014" name="Agronomy (Basel)">
        <title>A Draft Genome Sequence for Ensete ventricosum, the Drought-Tolerant Tree Against Hunger.</title>
        <authorList>
            <person name="Harrison J."/>
            <person name="Moore K.A."/>
            <person name="Paszkiewicz K."/>
            <person name="Jones T."/>
            <person name="Grant M."/>
            <person name="Ambacheew D."/>
            <person name="Muzemil S."/>
            <person name="Studholme D.J."/>
        </authorList>
    </citation>
    <scope>NUCLEOTIDE SEQUENCE [LARGE SCALE GENOMIC DNA]</scope>
</reference>
<evidence type="ECO:0000313" key="3">
    <source>
        <dbReference type="Proteomes" id="UP000287651"/>
    </source>
</evidence>
<dbReference type="Proteomes" id="UP000287651">
    <property type="component" value="Unassembled WGS sequence"/>
</dbReference>
<evidence type="ECO:0000313" key="2">
    <source>
        <dbReference type="EMBL" id="RRT77961.1"/>
    </source>
</evidence>
<evidence type="ECO:0000256" key="1">
    <source>
        <dbReference type="SAM" id="MobiDB-lite"/>
    </source>
</evidence>
<feature type="region of interest" description="Disordered" evidence="1">
    <location>
        <begin position="159"/>
        <end position="189"/>
    </location>
</feature>
<protein>
    <submittedName>
        <fullName evidence="2">Uncharacterized protein</fullName>
    </submittedName>
</protein>
<dbReference type="EMBL" id="AMZH03001792">
    <property type="protein sequence ID" value="RRT77961.1"/>
    <property type="molecule type" value="Genomic_DNA"/>
</dbReference>
<comment type="caution">
    <text evidence="2">The sequence shown here is derived from an EMBL/GenBank/DDBJ whole genome shotgun (WGS) entry which is preliminary data.</text>
</comment>
<accession>A0A427AP15</accession>